<proteinExistence type="inferred from homology"/>
<dbReference type="GO" id="GO:0006508">
    <property type="term" value="P:proteolysis"/>
    <property type="evidence" value="ECO:0007669"/>
    <property type="project" value="UniProtKB-KW"/>
</dbReference>
<gene>
    <name evidence="7" type="ORF">IAC23_09655</name>
</gene>
<dbReference type="InterPro" id="IPR038765">
    <property type="entry name" value="Papain-like_cys_pep_sf"/>
</dbReference>
<evidence type="ECO:0000256" key="1">
    <source>
        <dbReference type="ARBA" id="ARBA00007074"/>
    </source>
</evidence>
<dbReference type="Pfam" id="PF08239">
    <property type="entry name" value="SH3_3"/>
    <property type="match status" value="1"/>
</dbReference>
<evidence type="ECO:0000256" key="5">
    <source>
        <dbReference type="SAM" id="SignalP"/>
    </source>
</evidence>
<evidence type="ECO:0000313" key="8">
    <source>
        <dbReference type="Proteomes" id="UP000823619"/>
    </source>
</evidence>
<evidence type="ECO:0000313" key="7">
    <source>
        <dbReference type="EMBL" id="MBO8445934.1"/>
    </source>
</evidence>
<reference evidence="7" key="2">
    <citation type="journal article" date="2021" name="PeerJ">
        <title>Extensive microbial diversity within the chicken gut microbiome revealed by metagenomics and culture.</title>
        <authorList>
            <person name="Gilroy R."/>
            <person name="Ravi A."/>
            <person name="Getino M."/>
            <person name="Pursley I."/>
            <person name="Horton D.L."/>
            <person name="Alikhan N.F."/>
            <person name="Baker D."/>
            <person name="Gharbi K."/>
            <person name="Hall N."/>
            <person name="Watson M."/>
            <person name="Adriaenssens E.M."/>
            <person name="Foster-Nyarko E."/>
            <person name="Jarju S."/>
            <person name="Secka A."/>
            <person name="Antonio M."/>
            <person name="Oren A."/>
            <person name="Chaudhuri R.R."/>
            <person name="La Ragione R."/>
            <person name="Hildebrand F."/>
            <person name="Pallen M.J."/>
        </authorList>
    </citation>
    <scope>NUCLEOTIDE SEQUENCE</scope>
    <source>
        <strain evidence="7">D5-748</strain>
    </source>
</reference>
<dbReference type="PROSITE" id="PS51935">
    <property type="entry name" value="NLPC_P60"/>
    <property type="match status" value="1"/>
</dbReference>
<dbReference type="Gene3D" id="3.90.1720.10">
    <property type="entry name" value="endopeptidase domain like (from Nostoc punctiforme)"/>
    <property type="match status" value="1"/>
</dbReference>
<dbReference type="InterPro" id="IPR000064">
    <property type="entry name" value="NLP_P60_dom"/>
</dbReference>
<keyword evidence="4" id="KW-0788">Thiol protease</keyword>
<keyword evidence="5" id="KW-0732">Signal</keyword>
<feature type="domain" description="NlpC/P60" evidence="6">
    <location>
        <begin position="212"/>
        <end position="396"/>
    </location>
</feature>
<dbReference type="AlphaFoldDB" id="A0A9D9HCK6"/>
<dbReference type="PANTHER" id="PTHR47053:SF1">
    <property type="entry name" value="MUREIN DD-ENDOPEPTIDASE MEPH-RELATED"/>
    <property type="match status" value="1"/>
</dbReference>
<accession>A0A9D9HCK6</accession>
<feature type="chain" id="PRO_5038803115" evidence="5">
    <location>
        <begin position="23"/>
        <end position="419"/>
    </location>
</feature>
<dbReference type="GO" id="GO:0008234">
    <property type="term" value="F:cysteine-type peptidase activity"/>
    <property type="evidence" value="ECO:0007669"/>
    <property type="project" value="UniProtKB-KW"/>
</dbReference>
<feature type="signal peptide" evidence="5">
    <location>
        <begin position="1"/>
        <end position="22"/>
    </location>
</feature>
<dbReference type="InterPro" id="IPR003646">
    <property type="entry name" value="SH3-like_bac-type"/>
</dbReference>
<keyword evidence="2" id="KW-0645">Protease</keyword>
<evidence type="ECO:0000256" key="2">
    <source>
        <dbReference type="ARBA" id="ARBA00022670"/>
    </source>
</evidence>
<comment type="similarity">
    <text evidence="1">Belongs to the peptidase C40 family.</text>
</comment>
<sequence>MNNTPYNIIAFATAAIMSVLTAAGANIPEANSKTKTAAEDSLLTEGADRKYGVTDFSANYMREEPDFSAELGNQVLMGTPVEILGEEGYWKKVLSPEPYEAWCVDKGLVEMTRKELERYISAPKYIFTADYGHIYERPDTGSRRISDLVAGNLLLAAPEDNNEVTAKSSNSRKTVKGGKKAKFVKAWLPSGTAGYIPAENVEKFAEWAESRNADAENIISTAERFLGVPYLWGGTSVKGVDCSGFTRMVWFMNGVLLPRNASQQARAGKEVPVQVGIDSMSLSGTLPQADMKTEMLRRTAQLAPGDLIFFGTPAESKDSIQCRGIMQDRKQAYFCERQAASAAVNRIPAKITHVGIYLGEGRFIHASGKVRISSLLPDRDDYYELSYKMLCARRIIGEEDKGGGVVSMLKSPAYFRQDK</sequence>
<dbReference type="Proteomes" id="UP000823619">
    <property type="component" value="Unassembled WGS sequence"/>
</dbReference>
<dbReference type="PANTHER" id="PTHR47053">
    <property type="entry name" value="MUREIN DD-ENDOPEPTIDASE MEPH-RELATED"/>
    <property type="match status" value="1"/>
</dbReference>
<dbReference type="Gene3D" id="2.30.30.40">
    <property type="entry name" value="SH3 Domains"/>
    <property type="match status" value="2"/>
</dbReference>
<evidence type="ECO:0000256" key="4">
    <source>
        <dbReference type="ARBA" id="ARBA00022807"/>
    </source>
</evidence>
<dbReference type="Pfam" id="PF00877">
    <property type="entry name" value="NLPC_P60"/>
    <property type="match status" value="1"/>
</dbReference>
<protein>
    <submittedName>
        <fullName evidence="7">C40 family peptidase</fullName>
    </submittedName>
</protein>
<comment type="caution">
    <text evidence="7">The sequence shown here is derived from an EMBL/GenBank/DDBJ whole genome shotgun (WGS) entry which is preliminary data.</text>
</comment>
<name>A0A9D9HCK6_9BACT</name>
<dbReference type="SUPFAM" id="SSF54001">
    <property type="entry name" value="Cysteine proteinases"/>
    <property type="match status" value="2"/>
</dbReference>
<dbReference type="EMBL" id="JADIMO010000124">
    <property type="protein sequence ID" value="MBO8445934.1"/>
    <property type="molecule type" value="Genomic_DNA"/>
</dbReference>
<evidence type="ECO:0000259" key="6">
    <source>
        <dbReference type="PROSITE" id="PS51935"/>
    </source>
</evidence>
<reference evidence="7" key="1">
    <citation type="submission" date="2020-10" db="EMBL/GenBank/DDBJ databases">
        <authorList>
            <person name="Gilroy R."/>
        </authorList>
    </citation>
    <scope>NUCLEOTIDE SEQUENCE</scope>
    <source>
        <strain evidence="7">D5-748</strain>
    </source>
</reference>
<keyword evidence="3" id="KW-0378">Hydrolase</keyword>
<evidence type="ECO:0000256" key="3">
    <source>
        <dbReference type="ARBA" id="ARBA00022801"/>
    </source>
</evidence>
<organism evidence="7 8">
    <name type="scientific">Candidatus Cryptobacteroides merdavium</name>
    <dbReference type="NCBI Taxonomy" id="2840769"/>
    <lineage>
        <taxon>Bacteria</taxon>
        <taxon>Pseudomonadati</taxon>
        <taxon>Bacteroidota</taxon>
        <taxon>Bacteroidia</taxon>
        <taxon>Bacteroidales</taxon>
        <taxon>Candidatus Cryptobacteroides</taxon>
    </lineage>
</organism>
<dbReference type="InterPro" id="IPR051202">
    <property type="entry name" value="Peptidase_C40"/>
</dbReference>